<sequence length="624" mass="71921">MKKLILLSLMVISQGLAHGQDQRSTKAKVIVEPLTKVAYEGVSTFERKRYINVHSNYEHIPKEFRDYLYDSLGVSDGRRFGLGTPSNKLSQTNHKHPGTFSKKVFEKEMKSIQKKGRDYRFEEEMIVTSHPGSYFPVGNFVMTSPKKNLVGIEAINAYYVGRMSEENITKGYVELLNEPFVHDRSMHTTVDTIIEMYSTTAKAIHKKYPKVRVGGPGHAWPAYELNDFQIWKERMGSFIEKAGKEMDFLSVHLYSTYYDDKASYRAGANAEAILDLIEAKSKEVTATFKPMVISEYGAGFKKGTKIREDYFAQRDWFIMHAVNSKMFQFIQRPHVIQKAVPFICGTATWYDSPYPYPFVLFHEQENGGFKITHLMKFYEFWKGIEGDYVYTKSNNADIQSFSLRKDNKTYICFDNLEDKKQPLDLSVLDLNKKDISSIKVRRLYSLGQVPILEEKLVDDISQLTLYPDETMIIILEEKETEKWSSVVDVSQEYHQDLITKIDKKGKEFTFATDTDNLAFAQLCLGVSKPISLNEVPVIVLNGQKLIYDPNEMGRTQDFKELTFEGAEEPKVKRPQQQNFFGVYKIDLPQKLLKKKNIVTVSFERGEGFVSTFKVVSGHRRNLEN</sequence>
<gene>
    <name evidence="6" type="ORF">HGP29_19440</name>
</gene>
<dbReference type="SUPFAM" id="SSF51445">
    <property type="entry name" value="(Trans)glycosidases"/>
    <property type="match status" value="1"/>
</dbReference>
<feature type="domain" description="Glycosyl hydrolases family 39 N-terminal catalytic" evidence="4">
    <location>
        <begin position="152"/>
        <end position="264"/>
    </location>
</feature>
<evidence type="ECO:0000259" key="4">
    <source>
        <dbReference type="Pfam" id="PF01229"/>
    </source>
</evidence>
<dbReference type="InterPro" id="IPR013780">
    <property type="entry name" value="Glyco_hydro_b"/>
</dbReference>
<evidence type="ECO:0000256" key="1">
    <source>
        <dbReference type="ARBA" id="ARBA00008875"/>
    </source>
</evidence>
<name>A0A7X8XXM2_9BACT</name>
<dbReference type="InterPro" id="IPR040527">
    <property type="entry name" value="Beta-sand_Porphyrn"/>
</dbReference>
<feature type="domain" description="Porphyranase beta-sandwich" evidence="5">
    <location>
        <begin position="397"/>
        <end position="493"/>
    </location>
</feature>
<dbReference type="RefSeq" id="WP_168884090.1">
    <property type="nucleotide sequence ID" value="NZ_JABAIL010000006.1"/>
</dbReference>
<dbReference type="InterPro" id="IPR049166">
    <property type="entry name" value="GH39_cat"/>
</dbReference>
<dbReference type="Pfam" id="PF01229">
    <property type="entry name" value="Glyco_hydro_39"/>
    <property type="match status" value="1"/>
</dbReference>
<evidence type="ECO:0000256" key="2">
    <source>
        <dbReference type="ARBA" id="ARBA00022801"/>
    </source>
</evidence>
<organism evidence="6 7">
    <name type="scientific">Flammeovirga agarivorans</name>
    <dbReference type="NCBI Taxonomy" id="2726742"/>
    <lineage>
        <taxon>Bacteria</taxon>
        <taxon>Pseudomonadati</taxon>
        <taxon>Bacteroidota</taxon>
        <taxon>Cytophagia</taxon>
        <taxon>Cytophagales</taxon>
        <taxon>Flammeovirgaceae</taxon>
        <taxon>Flammeovirga</taxon>
    </lineage>
</organism>
<comment type="caution">
    <text evidence="6">The sequence shown here is derived from an EMBL/GenBank/DDBJ whole genome shotgun (WGS) entry which is preliminary data.</text>
</comment>
<evidence type="ECO:0000259" key="5">
    <source>
        <dbReference type="Pfam" id="PF18206"/>
    </source>
</evidence>
<evidence type="ECO:0000313" key="6">
    <source>
        <dbReference type="EMBL" id="NLR93379.1"/>
    </source>
</evidence>
<evidence type="ECO:0000313" key="7">
    <source>
        <dbReference type="Proteomes" id="UP000585050"/>
    </source>
</evidence>
<keyword evidence="2" id="KW-0378">Hydrolase</keyword>
<accession>A0A7X8XXM2</accession>
<dbReference type="GO" id="GO:0016798">
    <property type="term" value="F:hydrolase activity, acting on glycosyl bonds"/>
    <property type="evidence" value="ECO:0007669"/>
    <property type="project" value="UniProtKB-KW"/>
</dbReference>
<dbReference type="CDD" id="cd21510">
    <property type="entry name" value="agarase_cat"/>
    <property type="match status" value="1"/>
</dbReference>
<dbReference type="Gene3D" id="2.60.120.1200">
    <property type="match status" value="1"/>
</dbReference>
<evidence type="ECO:0000256" key="3">
    <source>
        <dbReference type="ARBA" id="ARBA00023295"/>
    </source>
</evidence>
<proteinExistence type="inferred from homology"/>
<protein>
    <submittedName>
        <fullName evidence="6">Uncharacterized protein</fullName>
    </submittedName>
</protein>
<dbReference type="Pfam" id="PF18206">
    <property type="entry name" value="Porphyrn_cat_1"/>
    <property type="match status" value="1"/>
</dbReference>
<dbReference type="Proteomes" id="UP000585050">
    <property type="component" value="Unassembled WGS sequence"/>
</dbReference>
<dbReference type="Gene3D" id="2.60.40.1180">
    <property type="entry name" value="Golgi alpha-mannosidase II"/>
    <property type="match status" value="1"/>
</dbReference>
<comment type="similarity">
    <text evidence="1">Belongs to the glycosyl hydrolase 39 family.</text>
</comment>
<reference evidence="6 7" key="1">
    <citation type="submission" date="2020-04" db="EMBL/GenBank/DDBJ databases">
        <title>Flammeovirga sp. SR4, a novel species isolated from seawater.</title>
        <authorList>
            <person name="Wang X."/>
        </authorList>
    </citation>
    <scope>NUCLEOTIDE SEQUENCE [LARGE SCALE GENOMIC DNA]</scope>
    <source>
        <strain evidence="6 7">SR4</strain>
    </source>
</reference>
<dbReference type="EMBL" id="JABAIL010000006">
    <property type="protein sequence ID" value="NLR93379.1"/>
    <property type="molecule type" value="Genomic_DNA"/>
</dbReference>
<keyword evidence="7" id="KW-1185">Reference proteome</keyword>
<dbReference type="InterPro" id="IPR017853">
    <property type="entry name" value="GH"/>
</dbReference>
<keyword evidence="3" id="KW-0326">Glycosidase</keyword>
<dbReference type="AlphaFoldDB" id="A0A7X8XXM2"/>
<dbReference type="Gene3D" id="3.20.20.80">
    <property type="entry name" value="Glycosidases"/>
    <property type="match status" value="1"/>
</dbReference>